<name>A0ABM2XMG0_MESAU</name>
<sequence length="175" mass="20178">MKGLDGIVLQIKRCIQHLDLYSTFVELTENIGLPPTLLESHNPWPAYVTYISPEVRRLVDKTLVQELECMQAAEENHKPMRLSKPSFMHLKRKKSSKSSELLLKDALSEARLCPWEPCSATNITPVVILEPTQSQMEVREDPTSNYNKIIFSRRPAMWKLPYGFLQSNKETHDKV</sequence>
<evidence type="ECO:0000313" key="2">
    <source>
        <dbReference type="RefSeq" id="XP_040603932.1"/>
    </source>
</evidence>
<organism evidence="1 2">
    <name type="scientific">Mesocricetus auratus</name>
    <name type="common">Golden hamster</name>
    <dbReference type="NCBI Taxonomy" id="10036"/>
    <lineage>
        <taxon>Eukaryota</taxon>
        <taxon>Metazoa</taxon>
        <taxon>Chordata</taxon>
        <taxon>Craniata</taxon>
        <taxon>Vertebrata</taxon>
        <taxon>Euteleostomi</taxon>
        <taxon>Mammalia</taxon>
        <taxon>Eutheria</taxon>
        <taxon>Euarchontoglires</taxon>
        <taxon>Glires</taxon>
        <taxon>Rodentia</taxon>
        <taxon>Myomorpha</taxon>
        <taxon>Muroidea</taxon>
        <taxon>Cricetidae</taxon>
        <taxon>Cricetinae</taxon>
        <taxon>Mesocricetus</taxon>
    </lineage>
</organism>
<dbReference type="InterPro" id="IPR029185">
    <property type="entry name" value="CDRT4"/>
</dbReference>
<evidence type="ECO:0000313" key="1">
    <source>
        <dbReference type="Proteomes" id="UP000886700"/>
    </source>
</evidence>
<dbReference type="Proteomes" id="UP000886700">
    <property type="component" value="Unplaced"/>
</dbReference>
<proteinExistence type="predicted"/>
<dbReference type="GeneID" id="121141151"/>
<accession>A0ABM2XMG0</accession>
<protein>
    <submittedName>
        <fullName evidence="2">CMT1A duplicated region transcript 4 protein isoform X1</fullName>
    </submittedName>
</protein>
<reference evidence="2" key="1">
    <citation type="submission" date="2025-08" db="UniProtKB">
        <authorList>
            <consortium name="RefSeq"/>
        </authorList>
    </citation>
    <scope>IDENTIFICATION</scope>
    <source>
        <tissue evidence="2">Liver</tissue>
    </source>
</reference>
<dbReference type="Pfam" id="PF15213">
    <property type="entry name" value="CDRT4"/>
    <property type="match status" value="1"/>
</dbReference>
<gene>
    <name evidence="2" type="primary">Cdrt4</name>
</gene>
<keyword evidence="1" id="KW-1185">Reference proteome</keyword>
<dbReference type="RefSeq" id="XP_040603932.1">
    <property type="nucleotide sequence ID" value="XM_040747998.1"/>
</dbReference>
<dbReference type="PANTHER" id="PTHR37885:SF1">
    <property type="entry name" value="CMT1A DUPLICATED REGION TRANSCRIPT 4 PROTEIN"/>
    <property type="match status" value="1"/>
</dbReference>
<dbReference type="PANTHER" id="PTHR37885">
    <property type="entry name" value="CMT1A DUPLICATED REGION TRANSCRIPT 4 PROTEIN"/>
    <property type="match status" value="1"/>
</dbReference>